<keyword evidence="2" id="KW-1185">Reference proteome</keyword>
<dbReference type="InterPro" id="IPR025062">
    <property type="entry name" value="DUF4003"/>
</dbReference>
<evidence type="ECO:0000313" key="1">
    <source>
        <dbReference type="EMBL" id="SDM71670.1"/>
    </source>
</evidence>
<dbReference type="Pfam" id="PF13170">
    <property type="entry name" value="DUF4003"/>
    <property type="match status" value="1"/>
</dbReference>
<dbReference type="AlphaFoldDB" id="A0A1G9VHT6"/>
<proteinExistence type="predicted"/>
<accession>A0A1G9VHT6</accession>
<dbReference type="RefSeq" id="WP_074600343.1">
    <property type="nucleotide sequence ID" value="NZ_FNHF01000004.1"/>
</dbReference>
<evidence type="ECO:0008006" key="3">
    <source>
        <dbReference type="Google" id="ProtNLM"/>
    </source>
</evidence>
<dbReference type="Proteomes" id="UP000182347">
    <property type="component" value="Unassembled WGS sequence"/>
</dbReference>
<reference evidence="2" key="1">
    <citation type="submission" date="2016-10" db="EMBL/GenBank/DDBJ databases">
        <authorList>
            <person name="Varghese N."/>
            <person name="Submissions S."/>
        </authorList>
    </citation>
    <scope>NUCLEOTIDE SEQUENCE [LARGE SCALE GENOMIC DNA]</scope>
    <source>
        <strain evidence="2">CGMCC 1.6199</strain>
    </source>
</reference>
<organism evidence="1 2">
    <name type="scientific">Sediminibacillus halophilus</name>
    <dbReference type="NCBI Taxonomy" id="482461"/>
    <lineage>
        <taxon>Bacteria</taxon>
        <taxon>Bacillati</taxon>
        <taxon>Bacillota</taxon>
        <taxon>Bacilli</taxon>
        <taxon>Bacillales</taxon>
        <taxon>Bacillaceae</taxon>
        <taxon>Sediminibacillus</taxon>
    </lineage>
</organism>
<evidence type="ECO:0000313" key="2">
    <source>
        <dbReference type="Proteomes" id="UP000182347"/>
    </source>
</evidence>
<gene>
    <name evidence="1" type="ORF">SAMN05216244_3289</name>
</gene>
<protein>
    <recommendedName>
        <fullName evidence="3">DUF4003 domain-containing protein</fullName>
    </recommendedName>
</protein>
<name>A0A1G9VHT6_9BACI</name>
<dbReference type="STRING" id="482461.SAMN05216244_3289"/>
<sequence>MYTQELQQKASANLEIFDELKAKLKWKVSDQRILMMAASMYVVNGKTFDYGRFVRLADYIKQEVGLFSSLKSHSRFTIASMLDVRFANPREKFQEMRRIYKRLVEAGFRRGVFTYISALVLLSHPSENGEFSDDILKTDAIYQKMKDAHSFLTSSSDYPLAALLAQNDGTVTELTERTEAYYERLNNLGFRKGNDLQFLSHILTLDEHADVDLLVERTSHIHQAFSQAGIKQKTRFYPEMGMLALLPEDLVELDVINQIIDELNKHKSFRWQKDITTILAINLFMSDKLADSSLLETSLYTTMETVIQAQQAAMLASVAGASAAASSSSS</sequence>
<dbReference type="OrthoDB" id="1778393at2"/>
<dbReference type="EMBL" id="FNHF01000004">
    <property type="protein sequence ID" value="SDM71670.1"/>
    <property type="molecule type" value="Genomic_DNA"/>
</dbReference>